<dbReference type="Proteomes" id="UP000541352">
    <property type="component" value="Unassembled WGS sequence"/>
</dbReference>
<gene>
    <name evidence="1" type="ORF">FHS57_006281</name>
</gene>
<evidence type="ECO:0000313" key="2">
    <source>
        <dbReference type="Proteomes" id="UP000541352"/>
    </source>
</evidence>
<organism evidence="1 2">
    <name type="scientific">Runella defluvii</name>
    <dbReference type="NCBI Taxonomy" id="370973"/>
    <lineage>
        <taxon>Bacteria</taxon>
        <taxon>Pseudomonadati</taxon>
        <taxon>Bacteroidota</taxon>
        <taxon>Cytophagia</taxon>
        <taxon>Cytophagales</taxon>
        <taxon>Spirosomataceae</taxon>
        <taxon>Runella</taxon>
    </lineage>
</organism>
<keyword evidence="2" id="KW-1185">Reference proteome</keyword>
<dbReference type="AlphaFoldDB" id="A0A7W6ETV1"/>
<accession>A0A7W6ETV1</accession>
<dbReference type="EMBL" id="JACIBY010000031">
    <property type="protein sequence ID" value="MBB3842250.1"/>
    <property type="molecule type" value="Genomic_DNA"/>
</dbReference>
<name>A0A7W6ETV1_9BACT</name>
<comment type="caution">
    <text evidence="1">The sequence shown here is derived from an EMBL/GenBank/DDBJ whole genome shotgun (WGS) entry which is preliminary data.</text>
</comment>
<sequence length="216" mass="25018">MEKRLNHYDIFEVIDTFDIKKNRKCEILANWVSATGTLNATELSIIEQARQRLELKWDEWNEEELKMLFISIVFFVVQVEEPEKINTFFERKFAGEVNGISISLVVDCMLASPTNSGLPKSPYFFMQEFKRSLGDSHDPEGQMLAAMILAQNLNKNNKENSLRPIYGCWIQGRVWQFTVLNGKEYCVSRSFDATDPEALLQIVFILRKLKELILAP</sequence>
<proteinExistence type="predicted"/>
<reference evidence="1 2" key="1">
    <citation type="submission" date="2020-08" db="EMBL/GenBank/DDBJ databases">
        <title>Genomic Encyclopedia of Type Strains, Phase IV (KMG-IV): sequencing the most valuable type-strain genomes for metagenomic binning, comparative biology and taxonomic classification.</title>
        <authorList>
            <person name="Goeker M."/>
        </authorList>
    </citation>
    <scope>NUCLEOTIDE SEQUENCE [LARGE SCALE GENOMIC DNA]</scope>
    <source>
        <strain evidence="1 2">DSM 17976</strain>
    </source>
</reference>
<evidence type="ECO:0000313" key="1">
    <source>
        <dbReference type="EMBL" id="MBB3842250.1"/>
    </source>
</evidence>
<dbReference type="RefSeq" id="WP_183980487.1">
    <property type="nucleotide sequence ID" value="NZ_JACIBY010000031.1"/>
</dbReference>
<protein>
    <submittedName>
        <fullName evidence="1">Uncharacterized protein</fullName>
    </submittedName>
</protein>